<dbReference type="AlphaFoldDB" id="A0A8K0CFH8"/>
<keyword evidence="1" id="KW-0732">Signal</keyword>
<protein>
    <submittedName>
        <fullName evidence="2">Uncharacterized protein</fullName>
    </submittedName>
</protein>
<keyword evidence="3" id="KW-1185">Reference proteome</keyword>
<sequence>MISYMCVLYFLIIGFVIGENVSKNETEQTSKTARTGRDSYLDAYAESHGANTDLNKVNTDREMNFPTGFNGGFPDEHFGVQYPYPSPSHHHNYGPPQHMYGPPAYKPTKPVYEPPPHPVYNYGPPPPHSYGIPYAFLEGLLDKFKLKWDLITLFKILLKLVIFKKIETID</sequence>
<comment type="caution">
    <text evidence="2">The sequence shown here is derived from an EMBL/GenBank/DDBJ whole genome shotgun (WGS) entry which is preliminary data.</text>
</comment>
<reference evidence="2" key="1">
    <citation type="submission" date="2019-08" db="EMBL/GenBank/DDBJ databases">
        <title>The genome of the North American firefly Photinus pyralis.</title>
        <authorList>
            <consortium name="Photinus pyralis genome working group"/>
            <person name="Fallon T.R."/>
            <person name="Sander Lower S.E."/>
            <person name="Weng J.-K."/>
        </authorList>
    </citation>
    <scope>NUCLEOTIDE SEQUENCE</scope>
    <source>
        <strain evidence="2">TRF0915ILg1</strain>
        <tissue evidence="2">Whole body</tissue>
    </source>
</reference>
<accession>A0A8K0CFH8</accession>
<name>A0A8K0CFH8_IGNLU</name>
<gene>
    <name evidence="2" type="ORF">ILUMI_21846</name>
</gene>
<evidence type="ECO:0000256" key="1">
    <source>
        <dbReference type="SAM" id="SignalP"/>
    </source>
</evidence>
<dbReference type="OrthoDB" id="10637726at2759"/>
<dbReference type="Proteomes" id="UP000801492">
    <property type="component" value="Unassembled WGS sequence"/>
</dbReference>
<evidence type="ECO:0000313" key="3">
    <source>
        <dbReference type="Proteomes" id="UP000801492"/>
    </source>
</evidence>
<proteinExistence type="predicted"/>
<organism evidence="2 3">
    <name type="scientific">Ignelater luminosus</name>
    <name type="common">Cucubano</name>
    <name type="synonym">Pyrophorus luminosus</name>
    <dbReference type="NCBI Taxonomy" id="2038154"/>
    <lineage>
        <taxon>Eukaryota</taxon>
        <taxon>Metazoa</taxon>
        <taxon>Ecdysozoa</taxon>
        <taxon>Arthropoda</taxon>
        <taxon>Hexapoda</taxon>
        <taxon>Insecta</taxon>
        <taxon>Pterygota</taxon>
        <taxon>Neoptera</taxon>
        <taxon>Endopterygota</taxon>
        <taxon>Coleoptera</taxon>
        <taxon>Polyphaga</taxon>
        <taxon>Elateriformia</taxon>
        <taxon>Elateroidea</taxon>
        <taxon>Elateridae</taxon>
        <taxon>Agrypninae</taxon>
        <taxon>Pyrophorini</taxon>
        <taxon>Ignelater</taxon>
    </lineage>
</organism>
<feature type="chain" id="PRO_5035466706" evidence="1">
    <location>
        <begin position="19"/>
        <end position="170"/>
    </location>
</feature>
<feature type="signal peptide" evidence="1">
    <location>
        <begin position="1"/>
        <end position="18"/>
    </location>
</feature>
<evidence type="ECO:0000313" key="2">
    <source>
        <dbReference type="EMBL" id="KAF2884327.1"/>
    </source>
</evidence>
<dbReference type="EMBL" id="VTPC01090184">
    <property type="protein sequence ID" value="KAF2884327.1"/>
    <property type="molecule type" value="Genomic_DNA"/>
</dbReference>